<dbReference type="EMBL" id="JAJFAZ020000002">
    <property type="protein sequence ID" value="KAI5344575.1"/>
    <property type="molecule type" value="Genomic_DNA"/>
</dbReference>
<dbReference type="AlphaFoldDB" id="A0AAD4ZG16"/>
<sequence>MGDHPGKLLRELPRTKPCGLAQSGQYRVTAEPVRGVTSLGSDHGRARDRSRSTRLVAPTKTYPFSPSETTNSGRELDWFEPELSRRRAAASATQTR</sequence>
<evidence type="ECO:0000313" key="2">
    <source>
        <dbReference type="EMBL" id="KAI5344575.1"/>
    </source>
</evidence>
<gene>
    <name evidence="2" type="ORF">L3X38_012452</name>
</gene>
<feature type="compositionally biased region" description="Basic and acidic residues" evidence="1">
    <location>
        <begin position="42"/>
        <end position="51"/>
    </location>
</feature>
<feature type="region of interest" description="Disordered" evidence="1">
    <location>
        <begin position="1"/>
        <end position="96"/>
    </location>
</feature>
<proteinExistence type="predicted"/>
<feature type="compositionally biased region" description="Basic and acidic residues" evidence="1">
    <location>
        <begin position="1"/>
        <end position="14"/>
    </location>
</feature>
<reference evidence="2 3" key="1">
    <citation type="journal article" date="2022" name="G3 (Bethesda)">
        <title>Whole-genome sequence and methylome profiling of the almond [Prunus dulcis (Mill.) D.A. Webb] cultivar 'Nonpareil'.</title>
        <authorList>
            <person name="D'Amico-Willman K.M."/>
            <person name="Ouma W.Z."/>
            <person name="Meulia T."/>
            <person name="Sideli G.M."/>
            <person name="Gradziel T.M."/>
            <person name="Fresnedo-Ramirez J."/>
        </authorList>
    </citation>
    <scope>NUCLEOTIDE SEQUENCE [LARGE SCALE GENOMIC DNA]</scope>
    <source>
        <strain evidence="2">Clone GOH B32 T37-40</strain>
    </source>
</reference>
<name>A0AAD4ZG16_PRUDU</name>
<evidence type="ECO:0000313" key="3">
    <source>
        <dbReference type="Proteomes" id="UP001054821"/>
    </source>
</evidence>
<accession>A0AAD4ZG16</accession>
<feature type="compositionally biased region" description="Polar residues" evidence="1">
    <location>
        <begin position="62"/>
        <end position="73"/>
    </location>
</feature>
<dbReference type="Proteomes" id="UP001054821">
    <property type="component" value="Chromosome 2"/>
</dbReference>
<keyword evidence="3" id="KW-1185">Reference proteome</keyword>
<comment type="caution">
    <text evidence="2">The sequence shown here is derived from an EMBL/GenBank/DDBJ whole genome shotgun (WGS) entry which is preliminary data.</text>
</comment>
<feature type="compositionally biased region" description="Basic and acidic residues" evidence="1">
    <location>
        <begin position="74"/>
        <end position="85"/>
    </location>
</feature>
<evidence type="ECO:0000256" key="1">
    <source>
        <dbReference type="SAM" id="MobiDB-lite"/>
    </source>
</evidence>
<protein>
    <submittedName>
        <fullName evidence="2">Uncharacterized protein</fullName>
    </submittedName>
</protein>
<organism evidence="2 3">
    <name type="scientific">Prunus dulcis</name>
    <name type="common">Almond</name>
    <name type="synonym">Amygdalus dulcis</name>
    <dbReference type="NCBI Taxonomy" id="3755"/>
    <lineage>
        <taxon>Eukaryota</taxon>
        <taxon>Viridiplantae</taxon>
        <taxon>Streptophyta</taxon>
        <taxon>Embryophyta</taxon>
        <taxon>Tracheophyta</taxon>
        <taxon>Spermatophyta</taxon>
        <taxon>Magnoliopsida</taxon>
        <taxon>eudicotyledons</taxon>
        <taxon>Gunneridae</taxon>
        <taxon>Pentapetalae</taxon>
        <taxon>rosids</taxon>
        <taxon>fabids</taxon>
        <taxon>Rosales</taxon>
        <taxon>Rosaceae</taxon>
        <taxon>Amygdaloideae</taxon>
        <taxon>Amygdaleae</taxon>
        <taxon>Prunus</taxon>
    </lineage>
</organism>